<evidence type="ECO:0000313" key="2">
    <source>
        <dbReference type="EMBL" id="GCE03813.1"/>
    </source>
</evidence>
<evidence type="ECO:0000313" key="3">
    <source>
        <dbReference type="Proteomes" id="UP000287224"/>
    </source>
</evidence>
<accession>A0A401ZAG2</accession>
<gene>
    <name evidence="2" type="ORF">KDAU_11420</name>
</gene>
<dbReference type="EMBL" id="BIFQ01000001">
    <property type="protein sequence ID" value="GCE03813.1"/>
    <property type="molecule type" value="Genomic_DNA"/>
</dbReference>
<organism evidence="2 3">
    <name type="scientific">Dictyobacter aurantiacus</name>
    <dbReference type="NCBI Taxonomy" id="1936993"/>
    <lineage>
        <taxon>Bacteria</taxon>
        <taxon>Bacillati</taxon>
        <taxon>Chloroflexota</taxon>
        <taxon>Ktedonobacteria</taxon>
        <taxon>Ktedonobacterales</taxon>
        <taxon>Dictyobacteraceae</taxon>
        <taxon>Dictyobacter</taxon>
    </lineage>
</organism>
<proteinExistence type="predicted"/>
<dbReference type="Proteomes" id="UP000287224">
    <property type="component" value="Unassembled WGS sequence"/>
</dbReference>
<comment type="caution">
    <text evidence="2">The sequence shown here is derived from an EMBL/GenBank/DDBJ whole genome shotgun (WGS) entry which is preliminary data.</text>
</comment>
<dbReference type="OrthoDB" id="9892955at2"/>
<feature type="transmembrane region" description="Helical" evidence="1">
    <location>
        <begin position="12"/>
        <end position="41"/>
    </location>
</feature>
<keyword evidence="1" id="KW-0812">Transmembrane</keyword>
<dbReference type="RefSeq" id="WP_126595042.1">
    <property type="nucleotide sequence ID" value="NZ_BIFQ01000001.1"/>
</dbReference>
<dbReference type="AlphaFoldDB" id="A0A401ZAG2"/>
<feature type="transmembrane region" description="Helical" evidence="1">
    <location>
        <begin position="162"/>
        <end position="186"/>
    </location>
</feature>
<name>A0A401ZAG2_9CHLR</name>
<sequence length="231" mass="26223">MYFRTRNRSGDIAFRLVTYLFLTHVGRIIMGSAFLIGGLIYGFNSHTISYQSINLVHFQLYSSQRDVKYYLRDTSTGLIYTANLTDFSTYFSEQDIAQSQLALIYDDSSQSVTMPLVDGSSLTGTGHQILKLTILGQQDNASNSFETYQYQSHPQSYFENHWGVASILVGIGACILLATLLIYLIARQHNPAENPQLSTEEVEQAYRKQTRDAWRLGMDSRGPIDFKKLTR</sequence>
<evidence type="ECO:0000256" key="1">
    <source>
        <dbReference type="SAM" id="Phobius"/>
    </source>
</evidence>
<reference evidence="3" key="1">
    <citation type="submission" date="2018-12" db="EMBL/GenBank/DDBJ databases">
        <title>Tengunoibacter tsumagoiensis gen. nov., sp. nov., Dictyobacter kobayashii sp. nov., D. alpinus sp. nov., and D. joshuensis sp. nov. and description of Dictyobacteraceae fam. nov. within the order Ktedonobacterales isolated from Tengu-no-mugimeshi.</title>
        <authorList>
            <person name="Wang C.M."/>
            <person name="Zheng Y."/>
            <person name="Sakai Y."/>
            <person name="Toyoda A."/>
            <person name="Minakuchi Y."/>
            <person name="Abe K."/>
            <person name="Yokota A."/>
            <person name="Yabe S."/>
        </authorList>
    </citation>
    <scope>NUCLEOTIDE SEQUENCE [LARGE SCALE GENOMIC DNA]</scope>
    <source>
        <strain evidence="3">S-27</strain>
    </source>
</reference>
<keyword evidence="1" id="KW-0472">Membrane</keyword>
<keyword evidence="1" id="KW-1133">Transmembrane helix</keyword>
<protein>
    <submittedName>
        <fullName evidence="2">Uncharacterized protein</fullName>
    </submittedName>
</protein>
<keyword evidence="3" id="KW-1185">Reference proteome</keyword>